<protein>
    <submittedName>
        <fullName evidence="5">Muramoyltetrapeptide carboxypeptidase LdcA involved in peptidoglycan recycling</fullName>
    </submittedName>
</protein>
<sequence>MTKEILVPRTINPGDKVALLSPAWAAPAYFPQIHEQAVARLQRLLDVVVVEYPTTRQMGASPEERAADVNAAFADPEIRAILTTVGGRDEIRLIRHLDPSLPQADPKPFFGYSDNTNILNWLWSHGVGGYYGGATQVHFGPGTLVDAEHLITLRAALFGRGDTVLPATTDSQDYGYDWSSPEALTEDSPRGPARPIEFVGSDALVRGRTWGGCLEVIDQLALAGRLPDVSDLEGAILIFENSERVTPADMVGDWIRALGERGYLEAAAGLMFARPVVDDRDAPGTAELQQARHDAYIEYLLTQVSRYRKDLLVCLNVPFGHTRPQLILPYGGEVTLDPVSERVTAHFPVAARYRIGVAG</sequence>
<evidence type="ECO:0000259" key="3">
    <source>
        <dbReference type="Pfam" id="PF02016"/>
    </source>
</evidence>
<proteinExistence type="inferred from homology"/>
<dbReference type="SUPFAM" id="SSF141986">
    <property type="entry name" value="LD-carboxypeptidase A C-terminal domain-like"/>
    <property type="match status" value="1"/>
</dbReference>
<dbReference type="InterPro" id="IPR003507">
    <property type="entry name" value="S66_fam"/>
</dbReference>
<accession>A0ABT9PH61</accession>
<dbReference type="RefSeq" id="WP_307634578.1">
    <property type="nucleotide sequence ID" value="NZ_CP133407.1"/>
</dbReference>
<evidence type="ECO:0000313" key="5">
    <source>
        <dbReference type="EMBL" id="MDP9832063.1"/>
    </source>
</evidence>
<dbReference type="InterPro" id="IPR040921">
    <property type="entry name" value="Peptidase_S66C"/>
</dbReference>
<dbReference type="InterPro" id="IPR040449">
    <property type="entry name" value="Peptidase_S66_N"/>
</dbReference>
<dbReference type="Proteomes" id="UP001230145">
    <property type="component" value="Unassembled WGS sequence"/>
</dbReference>
<evidence type="ECO:0000313" key="6">
    <source>
        <dbReference type="Proteomes" id="UP001230145"/>
    </source>
</evidence>
<dbReference type="InterPro" id="IPR029062">
    <property type="entry name" value="Class_I_gatase-like"/>
</dbReference>
<dbReference type="Gene3D" id="3.40.50.10740">
    <property type="entry name" value="Class I glutamine amidotransferase-like"/>
    <property type="match status" value="1"/>
</dbReference>
<comment type="similarity">
    <text evidence="1">Belongs to the peptidase S66 family.</text>
</comment>
<keyword evidence="6" id="KW-1185">Reference proteome</keyword>
<dbReference type="Pfam" id="PF02016">
    <property type="entry name" value="Peptidase_S66"/>
    <property type="match status" value="1"/>
</dbReference>
<dbReference type="EMBL" id="JAUSQL010000001">
    <property type="protein sequence ID" value="MDP9832063.1"/>
    <property type="molecule type" value="Genomic_DNA"/>
</dbReference>
<keyword evidence="2" id="KW-0378">Hydrolase</keyword>
<dbReference type="CDD" id="cd07062">
    <property type="entry name" value="Peptidase_S66_mccF_like"/>
    <property type="match status" value="1"/>
</dbReference>
<feature type="domain" description="LD-carboxypeptidase C-terminal" evidence="4">
    <location>
        <begin position="206"/>
        <end position="336"/>
    </location>
</feature>
<dbReference type="InterPro" id="IPR027461">
    <property type="entry name" value="Carboxypeptidase_A_C_sf"/>
</dbReference>
<keyword evidence="5" id="KW-0645">Protease</keyword>
<dbReference type="SUPFAM" id="SSF52317">
    <property type="entry name" value="Class I glutamine amidotransferase-like"/>
    <property type="match status" value="1"/>
</dbReference>
<evidence type="ECO:0000256" key="2">
    <source>
        <dbReference type="ARBA" id="ARBA00022801"/>
    </source>
</evidence>
<dbReference type="Pfam" id="PF17676">
    <property type="entry name" value="Peptidase_S66C"/>
    <property type="match status" value="1"/>
</dbReference>
<dbReference type="Gene3D" id="3.50.30.60">
    <property type="entry name" value="LD-carboxypeptidase A C-terminal domain-like"/>
    <property type="match status" value="1"/>
</dbReference>
<comment type="caution">
    <text evidence="5">The sequence shown here is derived from an EMBL/GenBank/DDBJ whole genome shotgun (WGS) entry which is preliminary data.</text>
</comment>
<name>A0ABT9PH61_9ACTO</name>
<dbReference type="GO" id="GO:0004180">
    <property type="term" value="F:carboxypeptidase activity"/>
    <property type="evidence" value="ECO:0007669"/>
    <property type="project" value="UniProtKB-KW"/>
</dbReference>
<keyword evidence="5" id="KW-0121">Carboxypeptidase</keyword>
<gene>
    <name evidence="5" type="ORF">J2S45_000742</name>
</gene>
<organism evidence="5 6">
    <name type="scientific">Trueperella abortisuis</name>
    <dbReference type="NCBI Taxonomy" id="445930"/>
    <lineage>
        <taxon>Bacteria</taxon>
        <taxon>Bacillati</taxon>
        <taxon>Actinomycetota</taxon>
        <taxon>Actinomycetes</taxon>
        <taxon>Actinomycetales</taxon>
        <taxon>Actinomycetaceae</taxon>
        <taxon>Trueperella</taxon>
    </lineage>
</organism>
<dbReference type="PANTHER" id="PTHR30237">
    <property type="entry name" value="MURAMOYLTETRAPEPTIDE CARBOXYPEPTIDASE"/>
    <property type="match status" value="1"/>
</dbReference>
<evidence type="ECO:0000256" key="1">
    <source>
        <dbReference type="ARBA" id="ARBA00010233"/>
    </source>
</evidence>
<feature type="domain" description="LD-carboxypeptidase N-terminal" evidence="3">
    <location>
        <begin position="17"/>
        <end position="132"/>
    </location>
</feature>
<reference evidence="5 6" key="1">
    <citation type="submission" date="2023-07" db="EMBL/GenBank/DDBJ databases">
        <title>Sequencing the genomes of 1000 actinobacteria strains.</title>
        <authorList>
            <person name="Klenk H.-P."/>
        </authorList>
    </citation>
    <scope>NUCLEOTIDE SEQUENCE [LARGE SCALE GENOMIC DNA]</scope>
    <source>
        <strain evidence="5 6">DSM 19515</strain>
    </source>
</reference>
<dbReference type="PANTHER" id="PTHR30237:SF4">
    <property type="entry name" value="LD-CARBOXYPEPTIDASE C-TERMINAL DOMAIN-CONTAINING PROTEIN"/>
    <property type="match status" value="1"/>
</dbReference>
<dbReference type="InterPro" id="IPR027478">
    <property type="entry name" value="LdcA_N"/>
</dbReference>
<evidence type="ECO:0000259" key="4">
    <source>
        <dbReference type="Pfam" id="PF17676"/>
    </source>
</evidence>